<organism evidence="4 5">
    <name type="scientific">Deinococcus lacus</name>
    <dbReference type="NCBI Taxonomy" id="392561"/>
    <lineage>
        <taxon>Bacteria</taxon>
        <taxon>Thermotogati</taxon>
        <taxon>Deinococcota</taxon>
        <taxon>Deinococci</taxon>
        <taxon>Deinococcales</taxon>
        <taxon>Deinococcaceae</taxon>
        <taxon>Deinococcus</taxon>
    </lineage>
</organism>
<proteinExistence type="inferred from homology"/>
<comment type="similarity">
    <text evidence="2 3">Belongs to the cytochrome P450 family.</text>
</comment>
<protein>
    <submittedName>
        <fullName evidence="4">Cytochrome P450</fullName>
    </submittedName>
</protein>
<evidence type="ECO:0000256" key="3">
    <source>
        <dbReference type="RuleBase" id="RU000461"/>
    </source>
</evidence>
<accession>A0ABW1YFE2</accession>
<dbReference type="InterPro" id="IPR002397">
    <property type="entry name" value="Cyt_P450_B"/>
</dbReference>
<keyword evidence="3" id="KW-0408">Iron</keyword>
<gene>
    <name evidence="4" type="ORF">ACFP81_13080</name>
</gene>
<dbReference type="InterPro" id="IPR050121">
    <property type="entry name" value="Cytochrome_P450_monoxygenase"/>
</dbReference>
<dbReference type="PANTHER" id="PTHR24305">
    <property type="entry name" value="CYTOCHROME P450"/>
    <property type="match status" value="1"/>
</dbReference>
<evidence type="ECO:0000256" key="1">
    <source>
        <dbReference type="ARBA" id="ARBA00001971"/>
    </source>
</evidence>
<keyword evidence="5" id="KW-1185">Reference proteome</keyword>
<evidence type="ECO:0000256" key="2">
    <source>
        <dbReference type="ARBA" id="ARBA00010617"/>
    </source>
</evidence>
<dbReference type="SUPFAM" id="SSF48264">
    <property type="entry name" value="Cytochrome P450"/>
    <property type="match status" value="1"/>
</dbReference>
<keyword evidence="3" id="KW-0349">Heme</keyword>
<dbReference type="PRINTS" id="PR00385">
    <property type="entry name" value="P450"/>
</dbReference>
<name>A0ABW1YFE2_9DEIO</name>
<dbReference type="PROSITE" id="PS00086">
    <property type="entry name" value="CYTOCHROME_P450"/>
    <property type="match status" value="1"/>
</dbReference>
<evidence type="ECO:0000313" key="5">
    <source>
        <dbReference type="Proteomes" id="UP001596297"/>
    </source>
</evidence>
<dbReference type="PANTHER" id="PTHR24305:SF166">
    <property type="entry name" value="CYTOCHROME P450 12A4, MITOCHONDRIAL-RELATED"/>
    <property type="match status" value="1"/>
</dbReference>
<reference evidence="5" key="1">
    <citation type="journal article" date="2019" name="Int. J. Syst. Evol. Microbiol.">
        <title>The Global Catalogue of Microorganisms (GCM) 10K type strain sequencing project: providing services to taxonomists for standard genome sequencing and annotation.</title>
        <authorList>
            <consortium name="The Broad Institute Genomics Platform"/>
            <consortium name="The Broad Institute Genome Sequencing Center for Infectious Disease"/>
            <person name="Wu L."/>
            <person name="Ma J."/>
        </authorList>
    </citation>
    <scope>NUCLEOTIDE SEQUENCE [LARGE SCALE GENOMIC DNA]</scope>
    <source>
        <strain evidence="5">CGMCC 1.15772</strain>
    </source>
</reference>
<dbReference type="RefSeq" id="WP_380083959.1">
    <property type="nucleotide sequence ID" value="NZ_JBHSWD010000002.1"/>
</dbReference>
<evidence type="ECO:0000313" key="4">
    <source>
        <dbReference type="EMBL" id="MFC6592836.1"/>
    </source>
</evidence>
<dbReference type="Gene3D" id="1.10.630.10">
    <property type="entry name" value="Cytochrome P450"/>
    <property type="match status" value="1"/>
</dbReference>
<dbReference type="EMBL" id="JBHSWD010000002">
    <property type="protein sequence ID" value="MFC6592836.1"/>
    <property type="molecule type" value="Genomic_DNA"/>
</dbReference>
<dbReference type="InterPro" id="IPR036396">
    <property type="entry name" value="Cyt_P450_sf"/>
</dbReference>
<keyword evidence="3" id="KW-0479">Metal-binding</keyword>
<dbReference type="InterPro" id="IPR017972">
    <property type="entry name" value="Cyt_P450_CS"/>
</dbReference>
<keyword evidence="3" id="KW-0560">Oxidoreductase</keyword>
<dbReference type="Proteomes" id="UP001596297">
    <property type="component" value="Unassembled WGS sequence"/>
</dbReference>
<dbReference type="Pfam" id="PF00067">
    <property type="entry name" value="p450"/>
    <property type="match status" value="1"/>
</dbReference>
<comment type="caution">
    <text evidence="4">The sequence shown here is derived from an EMBL/GenBank/DDBJ whole genome shotgun (WGS) entry which is preliminary data.</text>
</comment>
<dbReference type="PRINTS" id="PR00359">
    <property type="entry name" value="BP450"/>
</dbReference>
<sequence length="349" mass="38691">MGAAAARSAGTDIFGLALGQPAVVGFSPAWNRAVLSDLETFRSRGSFSSLVPYLNGGVIVTDAPSHAQTRRRLNPAFGPRGLAGVRRAVAQAVPPFPAEPTDALAWADHTVRDLLNTAYFSGEFDPALLQRFLAPLRRPFPAPMWLAPTVLAAVRRELRRLGHLRLKQPRDDLLTALVRLDGGLLEARISLAAAHDTTTHALAYALWHLAQDPQYHLPEQHPTVIREVLRLYPPGWMGSRRLAHDLDWQGHQLARGTLVLYSTYLTHRAPEWWDRPLDFWPERWQHKPAAWSYLPFGGGERTCLGLHLAQLILGETLAQLPPLRSLTGHPGPLPGLTLGPRGPLWVRRD</sequence>
<keyword evidence="3" id="KW-0503">Monooxygenase</keyword>
<comment type="cofactor">
    <cofactor evidence="1">
        <name>heme</name>
        <dbReference type="ChEBI" id="CHEBI:30413"/>
    </cofactor>
</comment>
<dbReference type="InterPro" id="IPR001128">
    <property type="entry name" value="Cyt_P450"/>
</dbReference>